<dbReference type="STRING" id="181874.A0A409WA65"/>
<dbReference type="OrthoDB" id="2990408at2759"/>
<keyword evidence="2" id="KW-0472">Membrane</keyword>
<reference evidence="3 4" key="1">
    <citation type="journal article" date="2018" name="Evol. Lett.">
        <title>Horizontal gene cluster transfer increased hallucinogenic mushroom diversity.</title>
        <authorList>
            <person name="Reynolds H.T."/>
            <person name="Vijayakumar V."/>
            <person name="Gluck-Thaler E."/>
            <person name="Korotkin H.B."/>
            <person name="Matheny P.B."/>
            <person name="Slot J.C."/>
        </authorList>
    </citation>
    <scope>NUCLEOTIDE SEQUENCE [LARGE SCALE GENOMIC DNA]</scope>
    <source>
        <strain evidence="3 4">2629</strain>
    </source>
</reference>
<feature type="region of interest" description="Disordered" evidence="1">
    <location>
        <begin position="1"/>
        <end position="42"/>
    </location>
</feature>
<proteinExistence type="predicted"/>
<organism evidence="3 4">
    <name type="scientific">Panaeolus cyanescens</name>
    <dbReference type="NCBI Taxonomy" id="181874"/>
    <lineage>
        <taxon>Eukaryota</taxon>
        <taxon>Fungi</taxon>
        <taxon>Dikarya</taxon>
        <taxon>Basidiomycota</taxon>
        <taxon>Agaricomycotina</taxon>
        <taxon>Agaricomycetes</taxon>
        <taxon>Agaricomycetidae</taxon>
        <taxon>Agaricales</taxon>
        <taxon>Agaricineae</taxon>
        <taxon>Galeropsidaceae</taxon>
        <taxon>Panaeolus</taxon>
    </lineage>
</organism>
<keyword evidence="2" id="KW-1133">Transmembrane helix</keyword>
<dbReference type="AlphaFoldDB" id="A0A409WA65"/>
<feature type="compositionally biased region" description="Polar residues" evidence="1">
    <location>
        <begin position="11"/>
        <end position="34"/>
    </location>
</feature>
<feature type="transmembrane region" description="Helical" evidence="2">
    <location>
        <begin position="83"/>
        <end position="104"/>
    </location>
</feature>
<name>A0A409WA65_9AGAR</name>
<evidence type="ECO:0000256" key="2">
    <source>
        <dbReference type="SAM" id="Phobius"/>
    </source>
</evidence>
<keyword evidence="4" id="KW-1185">Reference proteome</keyword>
<keyword evidence="2" id="KW-0812">Transmembrane</keyword>
<dbReference type="EMBL" id="NHTK01005675">
    <property type="protein sequence ID" value="PPQ75407.1"/>
    <property type="molecule type" value="Genomic_DNA"/>
</dbReference>
<dbReference type="InParanoid" id="A0A409WA65"/>
<accession>A0A409WA65</accession>
<protein>
    <submittedName>
        <fullName evidence="3">Uncharacterized protein</fullName>
    </submittedName>
</protein>
<dbReference type="Proteomes" id="UP000284842">
    <property type="component" value="Unassembled WGS sequence"/>
</dbReference>
<sequence length="105" mass="11674">MPPIAEEAFGQRSSVGDTQQSVSEHSNTEGTRNQAALGPKPQRKHFFSPLDPAYADAVHRDAETVEYSPDEERAVRKKIDNTVLPLVICSYIFNQFGGFVYTAML</sequence>
<comment type="caution">
    <text evidence="3">The sequence shown here is derived from an EMBL/GenBank/DDBJ whole genome shotgun (WGS) entry which is preliminary data.</text>
</comment>
<evidence type="ECO:0000313" key="3">
    <source>
        <dbReference type="EMBL" id="PPQ75407.1"/>
    </source>
</evidence>
<evidence type="ECO:0000256" key="1">
    <source>
        <dbReference type="SAM" id="MobiDB-lite"/>
    </source>
</evidence>
<gene>
    <name evidence="3" type="ORF">CVT24_012969</name>
</gene>
<evidence type="ECO:0000313" key="4">
    <source>
        <dbReference type="Proteomes" id="UP000284842"/>
    </source>
</evidence>